<name>A0ABZ0I6N1_9GAMM</name>
<protein>
    <submittedName>
        <fullName evidence="4">EAL domain-containing protein</fullName>
    </submittedName>
</protein>
<dbReference type="InterPro" id="IPR052155">
    <property type="entry name" value="Biofilm_reg_signaling"/>
</dbReference>
<dbReference type="CDD" id="cd00130">
    <property type="entry name" value="PAS"/>
    <property type="match status" value="1"/>
</dbReference>
<evidence type="ECO:0000259" key="3">
    <source>
        <dbReference type="PROSITE" id="PS50887"/>
    </source>
</evidence>
<dbReference type="PANTHER" id="PTHR44757:SF2">
    <property type="entry name" value="BIOFILM ARCHITECTURE MAINTENANCE PROTEIN MBAA"/>
    <property type="match status" value="1"/>
</dbReference>
<dbReference type="RefSeq" id="WP_407349323.1">
    <property type="nucleotide sequence ID" value="NZ_CP136864.1"/>
</dbReference>
<dbReference type="CDD" id="cd01949">
    <property type="entry name" value="GGDEF"/>
    <property type="match status" value="1"/>
</dbReference>
<reference evidence="4 5" key="1">
    <citation type="submission" date="2023-10" db="EMBL/GenBank/DDBJ databases">
        <title>Two novel species belonging to the OM43/NOR5 clade.</title>
        <authorList>
            <person name="Park M."/>
        </authorList>
    </citation>
    <scope>NUCLEOTIDE SEQUENCE [LARGE SCALE GENOMIC DNA]</scope>
    <source>
        <strain evidence="4 5">IMCC43200</strain>
    </source>
</reference>
<evidence type="ECO:0000259" key="1">
    <source>
        <dbReference type="PROSITE" id="PS50112"/>
    </source>
</evidence>
<dbReference type="CDD" id="cd01948">
    <property type="entry name" value="EAL"/>
    <property type="match status" value="1"/>
</dbReference>
<proteinExistence type="predicted"/>
<feature type="domain" description="EAL" evidence="2">
    <location>
        <begin position="400"/>
        <end position="654"/>
    </location>
</feature>
<dbReference type="PANTHER" id="PTHR44757">
    <property type="entry name" value="DIGUANYLATE CYCLASE DGCP"/>
    <property type="match status" value="1"/>
</dbReference>
<dbReference type="InterPro" id="IPR035965">
    <property type="entry name" value="PAS-like_dom_sf"/>
</dbReference>
<dbReference type="PROSITE" id="PS50112">
    <property type="entry name" value="PAS"/>
    <property type="match status" value="1"/>
</dbReference>
<dbReference type="SUPFAM" id="SSF55785">
    <property type="entry name" value="PYP-like sensor domain (PAS domain)"/>
    <property type="match status" value="1"/>
</dbReference>
<dbReference type="SMART" id="SM00091">
    <property type="entry name" value="PAS"/>
    <property type="match status" value="1"/>
</dbReference>
<sequence>MILGFYLASRGEARRDPNVSILLVILSIDAFRTVFESAYFGLYFNSLYGFLSPSIAVELAKPSMVLVPKLINVLAGFVVLFILIRNWLPRAIREKRASDDALQLAATVFTHAEEGIVIASPKGVTLDVNGAFLAMSGYTRAELIGSKLGIHRSKEHSNSFYAGIWRAAQDEGSWLGVIWNRNKSGMVYPVQMSATAVRGPAGDIVSFVCLYTNVAEAVEQQRQLDHMAHFDVLTGLPNRTLLSDRLSQALLQCVSREQSVGVLFVDLDDFKKINDRYGRGAADRLLLEVSSNMKAALRSVDTLARFGGDEFVAVLPKLENHTQCESILAQLLEAVRRPVDIDGDKVTPSASIGVTLYPEDSADPEQLIRHADQAMYLAKVKDKGSWQYFDTLRYAAFQEQSRLQDSIRSALVDGGFVLHFQPVIELVTHDFVGVEALIRWPSEEGNLLEPEAFLGATQNNALAVDLGDWVFETALSQIEAWSQQGLNICVNVNVDGFHLQQPGFAARLAELLARHPLVDPANLELEVLETSALDNLEKVASVMTECTGLGVSFAIDDFGTGYSSLTYLRRLPAQRIKIDQTFVRGMLDDASDMSIVQGVIGLGHSFKRKIVAEGVESEAHCQALLSLGCELGQGYGIARPMPPDALPKWLDDWKKAQH</sequence>
<dbReference type="InterPro" id="IPR043128">
    <property type="entry name" value="Rev_trsase/Diguanyl_cyclase"/>
</dbReference>
<gene>
    <name evidence="4" type="ORF">R0135_05840</name>
</gene>
<dbReference type="Proteomes" id="UP001626537">
    <property type="component" value="Chromosome"/>
</dbReference>
<dbReference type="SUPFAM" id="SSF141868">
    <property type="entry name" value="EAL domain-like"/>
    <property type="match status" value="1"/>
</dbReference>
<accession>A0ABZ0I6N1</accession>
<keyword evidence="5" id="KW-1185">Reference proteome</keyword>
<dbReference type="SMART" id="SM00052">
    <property type="entry name" value="EAL"/>
    <property type="match status" value="1"/>
</dbReference>
<dbReference type="NCBIfam" id="TIGR00229">
    <property type="entry name" value="sensory_box"/>
    <property type="match status" value="1"/>
</dbReference>
<dbReference type="Pfam" id="PF00990">
    <property type="entry name" value="GGDEF"/>
    <property type="match status" value="1"/>
</dbReference>
<dbReference type="Gene3D" id="3.30.450.20">
    <property type="entry name" value="PAS domain"/>
    <property type="match status" value="1"/>
</dbReference>
<dbReference type="InterPro" id="IPR035919">
    <property type="entry name" value="EAL_sf"/>
</dbReference>
<organism evidence="4 5">
    <name type="scientific">Congregibacter variabilis</name>
    <dbReference type="NCBI Taxonomy" id="3081200"/>
    <lineage>
        <taxon>Bacteria</taxon>
        <taxon>Pseudomonadati</taxon>
        <taxon>Pseudomonadota</taxon>
        <taxon>Gammaproteobacteria</taxon>
        <taxon>Cellvibrionales</taxon>
        <taxon>Halieaceae</taxon>
        <taxon>Congregibacter</taxon>
    </lineage>
</organism>
<dbReference type="Gene3D" id="3.20.20.450">
    <property type="entry name" value="EAL domain"/>
    <property type="match status" value="1"/>
</dbReference>
<dbReference type="EMBL" id="CP136864">
    <property type="protein sequence ID" value="WOJ94686.1"/>
    <property type="molecule type" value="Genomic_DNA"/>
</dbReference>
<evidence type="ECO:0000313" key="4">
    <source>
        <dbReference type="EMBL" id="WOJ94686.1"/>
    </source>
</evidence>
<feature type="domain" description="GGDEF" evidence="3">
    <location>
        <begin position="258"/>
        <end position="391"/>
    </location>
</feature>
<dbReference type="SUPFAM" id="SSF55073">
    <property type="entry name" value="Nucleotide cyclase"/>
    <property type="match status" value="1"/>
</dbReference>
<dbReference type="Pfam" id="PF00989">
    <property type="entry name" value="PAS"/>
    <property type="match status" value="1"/>
</dbReference>
<dbReference type="PROSITE" id="PS50883">
    <property type="entry name" value="EAL"/>
    <property type="match status" value="1"/>
</dbReference>
<dbReference type="PROSITE" id="PS50887">
    <property type="entry name" value="GGDEF"/>
    <property type="match status" value="1"/>
</dbReference>
<evidence type="ECO:0000313" key="5">
    <source>
        <dbReference type="Proteomes" id="UP001626537"/>
    </source>
</evidence>
<dbReference type="SMART" id="SM00267">
    <property type="entry name" value="GGDEF"/>
    <property type="match status" value="1"/>
</dbReference>
<evidence type="ECO:0000259" key="2">
    <source>
        <dbReference type="PROSITE" id="PS50883"/>
    </source>
</evidence>
<dbReference type="Gene3D" id="3.30.70.270">
    <property type="match status" value="1"/>
</dbReference>
<dbReference type="InterPro" id="IPR001633">
    <property type="entry name" value="EAL_dom"/>
</dbReference>
<dbReference type="NCBIfam" id="TIGR00254">
    <property type="entry name" value="GGDEF"/>
    <property type="match status" value="1"/>
</dbReference>
<dbReference type="InterPro" id="IPR029787">
    <property type="entry name" value="Nucleotide_cyclase"/>
</dbReference>
<dbReference type="InterPro" id="IPR013767">
    <property type="entry name" value="PAS_fold"/>
</dbReference>
<dbReference type="InterPro" id="IPR000014">
    <property type="entry name" value="PAS"/>
</dbReference>
<feature type="domain" description="PAS" evidence="1">
    <location>
        <begin position="101"/>
        <end position="145"/>
    </location>
</feature>
<dbReference type="InterPro" id="IPR000160">
    <property type="entry name" value="GGDEF_dom"/>
</dbReference>
<dbReference type="Pfam" id="PF00563">
    <property type="entry name" value="EAL"/>
    <property type="match status" value="1"/>
</dbReference>